<protein>
    <submittedName>
        <fullName evidence="6">Molybdate transport system substrate-binding protein</fullName>
    </submittedName>
</protein>
<dbReference type="SUPFAM" id="SSF53850">
    <property type="entry name" value="Periplasmic binding protein-like II"/>
    <property type="match status" value="1"/>
</dbReference>
<dbReference type="PANTHER" id="PTHR30632">
    <property type="entry name" value="MOLYBDATE-BINDING PERIPLASMIC PROTEIN"/>
    <property type="match status" value="1"/>
</dbReference>
<comment type="similarity">
    <text evidence="1">Belongs to the bacterial solute-binding protein ModA family.</text>
</comment>
<dbReference type="PIRSF" id="PIRSF004846">
    <property type="entry name" value="ModA"/>
    <property type="match status" value="1"/>
</dbReference>
<evidence type="ECO:0000256" key="1">
    <source>
        <dbReference type="ARBA" id="ARBA00009175"/>
    </source>
</evidence>
<dbReference type="Proteomes" id="UP000580910">
    <property type="component" value="Unassembled WGS sequence"/>
</dbReference>
<dbReference type="Pfam" id="PF13531">
    <property type="entry name" value="SBP_bac_11"/>
    <property type="match status" value="1"/>
</dbReference>
<dbReference type="GO" id="GO:0030973">
    <property type="term" value="F:molybdate ion binding"/>
    <property type="evidence" value="ECO:0007669"/>
    <property type="project" value="TreeGrafter"/>
</dbReference>
<gene>
    <name evidence="6" type="ORF">FB382_002826</name>
</gene>
<dbReference type="GO" id="GO:0046872">
    <property type="term" value="F:metal ion binding"/>
    <property type="evidence" value="ECO:0007669"/>
    <property type="project" value="UniProtKB-KW"/>
</dbReference>
<dbReference type="RefSeq" id="WP_182540125.1">
    <property type="nucleotide sequence ID" value="NZ_JACGXA010000001.1"/>
</dbReference>
<evidence type="ECO:0000256" key="3">
    <source>
        <dbReference type="ARBA" id="ARBA00022729"/>
    </source>
</evidence>
<keyword evidence="3 5" id="KW-0732">Signal</keyword>
<accession>A0A7W3J1E4</accession>
<evidence type="ECO:0000313" key="7">
    <source>
        <dbReference type="Proteomes" id="UP000580910"/>
    </source>
</evidence>
<evidence type="ECO:0000313" key="6">
    <source>
        <dbReference type="EMBL" id="MBA8804535.1"/>
    </source>
</evidence>
<reference evidence="6 7" key="1">
    <citation type="submission" date="2020-07" db="EMBL/GenBank/DDBJ databases">
        <title>Sequencing the genomes of 1000 actinobacteria strains.</title>
        <authorList>
            <person name="Klenk H.-P."/>
        </authorList>
    </citation>
    <scope>NUCLEOTIDE SEQUENCE [LARGE SCALE GENOMIC DNA]</scope>
    <source>
        <strain evidence="6 7">DSM 21349</strain>
    </source>
</reference>
<feature type="binding site" evidence="4">
    <location>
        <position position="65"/>
    </location>
    <ligand>
        <name>molybdate</name>
        <dbReference type="ChEBI" id="CHEBI:36264"/>
    </ligand>
</feature>
<feature type="binding site" evidence="4">
    <location>
        <position position="166"/>
    </location>
    <ligand>
        <name>molybdate</name>
        <dbReference type="ChEBI" id="CHEBI:36264"/>
    </ligand>
</feature>
<dbReference type="EMBL" id="JACGXA010000001">
    <property type="protein sequence ID" value="MBA8804535.1"/>
    <property type="molecule type" value="Genomic_DNA"/>
</dbReference>
<feature type="binding site" evidence="4">
    <location>
        <position position="184"/>
    </location>
    <ligand>
        <name>molybdate</name>
        <dbReference type="ChEBI" id="CHEBI:36264"/>
    </ligand>
</feature>
<keyword evidence="7" id="KW-1185">Reference proteome</keyword>
<dbReference type="AlphaFoldDB" id="A0A7W3J1E4"/>
<evidence type="ECO:0000256" key="2">
    <source>
        <dbReference type="ARBA" id="ARBA00022723"/>
    </source>
</evidence>
<feature type="chain" id="PRO_5030595394" evidence="5">
    <location>
        <begin position="22"/>
        <end position="248"/>
    </location>
</feature>
<sequence>MKKHIAALSLLTLLAPLAACGGNDSGDTTITVLAASSLTETFTQLADQFEKDHPGVTVKLSFDSSATLAQQAVDGAPGDVLATADTGTMDTARDALASDPKVFATNTMVLVTPADNPAGITGFQDIEQGGVTYVVCVPTAPCGKVAAALLDDNGVQAKPASQEVDVKSVLAKVTSDEADAGFVYTTDAQAARDAVETFEIPQSADEPTSYPIATLDQSKESDLAQQFVDLVTSADGQAVFTAAGFGTP</sequence>
<keyword evidence="4" id="KW-0500">Molybdenum</keyword>
<evidence type="ECO:0000256" key="5">
    <source>
        <dbReference type="SAM" id="SignalP"/>
    </source>
</evidence>
<dbReference type="InterPro" id="IPR005950">
    <property type="entry name" value="ModA"/>
</dbReference>
<keyword evidence="2 4" id="KW-0479">Metal-binding</keyword>
<proteinExistence type="inferred from homology"/>
<feature type="binding site" evidence="4">
    <location>
        <position position="37"/>
    </location>
    <ligand>
        <name>molybdate</name>
        <dbReference type="ChEBI" id="CHEBI:36264"/>
    </ligand>
</feature>
<evidence type="ECO:0000256" key="4">
    <source>
        <dbReference type="PIRSR" id="PIRSR004846-1"/>
    </source>
</evidence>
<organism evidence="6 7">
    <name type="scientific">Nocardioides ginsengisegetis</name>
    <dbReference type="NCBI Taxonomy" id="661491"/>
    <lineage>
        <taxon>Bacteria</taxon>
        <taxon>Bacillati</taxon>
        <taxon>Actinomycetota</taxon>
        <taxon>Actinomycetes</taxon>
        <taxon>Propionibacteriales</taxon>
        <taxon>Nocardioidaceae</taxon>
        <taxon>Nocardioides</taxon>
    </lineage>
</organism>
<dbReference type="NCBIfam" id="TIGR01256">
    <property type="entry name" value="modA"/>
    <property type="match status" value="1"/>
</dbReference>
<dbReference type="GO" id="GO:0015689">
    <property type="term" value="P:molybdate ion transport"/>
    <property type="evidence" value="ECO:0007669"/>
    <property type="project" value="InterPro"/>
</dbReference>
<dbReference type="Gene3D" id="3.40.190.10">
    <property type="entry name" value="Periplasmic binding protein-like II"/>
    <property type="match status" value="2"/>
</dbReference>
<dbReference type="PANTHER" id="PTHR30632:SF0">
    <property type="entry name" value="SULFATE-BINDING PROTEIN"/>
    <property type="match status" value="1"/>
</dbReference>
<name>A0A7W3J1E4_9ACTN</name>
<dbReference type="InterPro" id="IPR050682">
    <property type="entry name" value="ModA/WtpA"/>
</dbReference>
<feature type="signal peptide" evidence="5">
    <location>
        <begin position="1"/>
        <end position="21"/>
    </location>
</feature>
<comment type="caution">
    <text evidence="6">The sequence shown here is derived from an EMBL/GenBank/DDBJ whole genome shotgun (WGS) entry which is preliminary data.</text>
</comment>